<comment type="caution">
    <text evidence="1">The sequence shown here is derived from an EMBL/GenBank/DDBJ whole genome shotgun (WGS) entry which is preliminary data.</text>
</comment>
<dbReference type="Proteomes" id="UP000282985">
    <property type="component" value="Unassembled WGS sequence"/>
</dbReference>
<dbReference type="Gene3D" id="3.40.50.1580">
    <property type="entry name" value="Nucleoside phosphorylase domain"/>
    <property type="match status" value="1"/>
</dbReference>
<dbReference type="GO" id="GO:0009116">
    <property type="term" value="P:nucleoside metabolic process"/>
    <property type="evidence" value="ECO:0007669"/>
    <property type="project" value="InterPro"/>
</dbReference>
<dbReference type="InterPro" id="IPR035994">
    <property type="entry name" value="Nucleoside_phosphorylase_sf"/>
</dbReference>
<dbReference type="RefSeq" id="WP_127344981.1">
    <property type="nucleotide sequence ID" value="NZ_RJJX01000037.1"/>
</dbReference>
<dbReference type="AlphaFoldDB" id="A0A434AEX8"/>
<dbReference type="GO" id="GO:0003824">
    <property type="term" value="F:catalytic activity"/>
    <property type="evidence" value="ECO:0007669"/>
    <property type="project" value="InterPro"/>
</dbReference>
<sequence>MEILIITASFESLKSFVGNLKLIENLGKNYARFQFQDREIDVLISGFGSTVLSQQLTKALMHKSYDLVLQLGECYSLKETIPKEHFVCIIDDYFGDLGIGEKEKYQSVFDINLQQKNEFPFRNEILENQQHFPGIFRDFKKVSGISCGRIPYSLFDLSGAYLKNHPDVISREAASALYICLTEKVKLVQLFYVVERIEEVEMITSNHGEYTYSFSEFLQSTLDELFETH</sequence>
<dbReference type="OrthoDB" id="9788270at2"/>
<name>A0A434AEX8_9BACT</name>
<dbReference type="SUPFAM" id="SSF53167">
    <property type="entry name" value="Purine and uridine phosphorylases"/>
    <property type="match status" value="1"/>
</dbReference>
<evidence type="ECO:0000313" key="1">
    <source>
        <dbReference type="EMBL" id="RUT72902.1"/>
    </source>
</evidence>
<protein>
    <submittedName>
        <fullName evidence="1">Uncharacterized protein</fullName>
    </submittedName>
</protein>
<proteinExistence type="predicted"/>
<organism evidence="1 2">
    <name type="scientific">Ancylomarina longa</name>
    <dbReference type="NCBI Taxonomy" id="2487017"/>
    <lineage>
        <taxon>Bacteria</taxon>
        <taxon>Pseudomonadati</taxon>
        <taxon>Bacteroidota</taxon>
        <taxon>Bacteroidia</taxon>
        <taxon>Marinilabiliales</taxon>
        <taxon>Marinifilaceae</taxon>
        <taxon>Ancylomarina</taxon>
    </lineage>
</organism>
<dbReference type="EMBL" id="RJJX01000037">
    <property type="protein sequence ID" value="RUT72902.1"/>
    <property type="molecule type" value="Genomic_DNA"/>
</dbReference>
<reference evidence="1 2" key="1">
    <citation type="submission" date="2018-11" db="EMBL/GenBank/DDBJ databases">
        <title>Parancylomarina longa gen. nov., sp. nov., isolated from sediments of southern Okinawa.</title>
        <authorList>
            <person name="Fu T."/>
        </authorList>
    </citation>
    <scope>NUCLEOTIDE SEQUENCE [LARGE SCALE GENOMIC DNA]</scope>
    <source>
        <strain evidence="1 2">T3-2 S1-C</strain>
    </source>
</reference>
<accession>A0A434AEX8</accession>
<keyword evidence="2" id="KW-1185">Reference proteome</keyword>
<evidence type="ECO:0000313" key="2">
    <source>
        <dbReference type="Proteomes" id="UP000282985"/>
    </source>
</evidence>
<gene>
    <name evidence="1" type="ORF">DLK05_16075</name>
</gene>